<reference evidence="2 3" key="1">
    <citation type="submission" date="2020-07" db="EMBL/GenBank/DDBJ databases">
        <title>Sequencing the genomes of 1000 actinobacteria strains.</title>
        <authorList>
            <person name="Klenk H.-P."/>
        </authorList>
    </citation>
    <scope>NUCLEOTIDE SEQUENCE [LARGE SCALE GENOMIC DNA]</scope>
    <source>
        <strain evidence="2 3">DSM 27576</strain>
    </source>
</reference>
<protein>
    <recommendedName>
        <fullName evidence="4">SbsA Ig-like domain-containing protein</fullName>
    </recommendedName>
</protein>
<evidence type="ECO:0000256" key="1">
    <source>
        <dbReference type="SAM" id="Phobius"/>
    </source>
</evidence>
<keyword evidence="1" id="KW-1133">Transmembrane helix</keyword>
<evidence type="ECO:0008006" key="4">
    <source>
        <dbReference type="Google" id="ProtNLM"/>
    </source>
</evidence>
<dbReference type="Proteomes" id="UP000526083">
    <property type="component" value="Unassembled WGS sequence"/>
</dbReference>
<dbReference type="Gene3D" id="2.130.10.120">
    <property type="entry name" value="Prolyl oligopeptidase, N-terminal domain"/>
    <property type="match status" value="1"/>
</dbReference>
<name>A0A7W3PLW7_9MICO</name>
<sequence>MSTRSGATPEVRSRRARTTQRRRRAFASAFAIVLTALVVFALGGGLLSTLQGPRVTSVDVAPEAATQASGSRLIITTNQSLNDVTADQVTVTPATDFTVDTSGRSIGVRFALPLYDATDYTVTIKGVTGIGSEPASTFTETFTTPALDAYLLKRTDSADTIFRTDLTGEAAVPVFENEHIEDFRATANHLVISVRNDATPTLVVTDLDGENPADMTLPGDGQITLLQSADRGDLIGYVYSDAVLTETTGENSALYTASLDDPTAAPTLVTIEGADPRVAQWRFVPDTDSVLVLTFGGRLLLTDATGDGAVDLGAAVTIDGIARGSSVAVIERADGMFAIDLTDGTESPLVDAADTDGLPGTVLPLPGDEGTLRPFALIGDDGIAQGTMIGRVASDGTTTSVYSVAAGDALLQSCVSPSGRYAAVTVAPDIVANPYDTYLLPVPTTVETHVIDLDTDDEVVALAGLAISWCQVPLQ</sequence>
<comment type="caution">
    <text evidence="2">The sequence shown here is derived from an EMBL/GenBank/DDBJ whole genome shotgun (WGS) entry which is preliminary data.</text>
</comment>
<evidence type="ECO:0000313" key="3">
    <source>
        <dbReference type="Proteomes" id="UP000526083"/>
    </source>
</evidence>
<gene>
    <name evidence="2" type="ORF">FHX48_002084</name>
</gene>
<dbReference type="RefSeq" id="WP_167045312.1">
    <property type="nucleotide sequence ID" value="NZ_JAAOZB010000001.1"/>
</dbReference>
<keyword evidence="1" id="KW-0472">Membrane</keyword>
<evidence type="ECO:0000313" key="2">
    <source>
        <dbReference type="EMBL" id="MBA8816990.1"/>
    </source>
</evidence>
<dbReference type="EMBL" id="JACGWY010000004">
    <property type="protein sequence ID" value="MBA8816990.1"/>
    <property type="molecule type" value="Genomic_DNA"/>
</dbReference>
<dbReference type="AlphaFoldDB" id="A0A7W3PLW7"/>
<feature type="transmembrane region" description="Helical" evidence="1">
    <location>
        <begin position="25"/>
        <end position="47"/>
    </location>
</feature>
<dbReference type="SUPFAM" id="SSF50993">
    <property type="entry name" value="Peptidase/esterase 'gauge' domain"/>
    <property type="match status" value="1"/>
</dbReference>
<proteinExistence type="predicted"/>
<organism evidence="2 3">
    <name type="scientific">Microbacterium halimionae</name>
    <dbReference type="NCBI Taxonomy" id="1526413"/>
    <lineage>
        <taxon>Bacteria</taxon>
        <taxon>Bacillati</taxon>
        <taxon>Actinomycetota</taxon>
        <taxon>Actinomycetes</taxon>
        <taxon>Micrococcales</taxon>
        <taxon>Microbacteriaceae</taxon>
        <taxon>Microbacterium</taxon>
    </lineage>
</organism>
<keyword evidence="3" id="KW-1185">Reference proteome</keyword>
<keyword evidence="1" id="KW-0812">Transmembrane</keyword>
<accession>A0A7W3PLW7</accession>